<dbReference type="Gene3D" id="2.40.10.10">
    <property type="entry name" value="Trypsin-like serine proteases"/>
    <property type="match status" value="1"/>
</dbReference>
<keyword evidence="14" id="KW-0325">Glycoprotein</keyword>
<feature type="transmembrane region" description="Helical" evidence="17">
    <location>
        <begin position="55"/>
        <end position="77"/>
    </location>
</feature>
<keyword evidence="3" id="KW-1003">Cell membrane</keyword>
<evidence type="ECO:0000313" key="21">
    <source>
        <dbReference type="RefSeq" id="XP_041437098.1"/>
    </source>
</evidence>
<dbReference type="SUPFAM" id="SSF56487">
    <property type="entry name" value="SRCR-like"/>
    <property type="match status" value="1"/>
</dbReference>
<dbReference type="GO" id="GO:0006508">
    <property type="term" value="P:proteolysis"/>
    <property type="evidence" value="ECO:0007669"/>
    <property type="project" value="UniProtKB-KW"/>
</dbReference>
<dbReference type="PROSITE" id="PS50240">
    <property type="entry name" value="TRYPSIN_DOM"/>
    <property type="match status" value="1"/>
</dbReference>
<dbReference type="Gene3D" id="3.10.250.10">
    <property type="entry name" value="SRCR-like domain"/>
    <property type="match status" value="1"/>
</dbReference>
<keyword evidence="12" id="KW-0865">Zymogen</keyword>
<evidence type="ECO:0000256" key="7">
    <source>
        <dbReference type="ARBA" id="ARBA00022801"/>
    </source>
</evidence>
<evidence type="ECO:0000256" key="6">
    <source>
        <dbReference type="ARBA" id="ARBA00022692"/>
    </source>
</evidence>
<keyword evidence="10 17" id="KW-1133">Transmembrane helix</keyword>
<dbReference type="GO" id="GO:0004252">
    <property type="term" value="F:serine-type endopeptidase activity"/>
    <property type="evidence" value="ECO:0007669"/>
    <property type="project" value="InterPro"/>
</dbReference>
<dbReference type="FunFam" id="3.10.250.10:FF:000027">
    <property type="entry name" value="Transmembrane serine protease 2"/>
    <property type="match status" value="1"/>
</dbReference>
<evidence type="ECO:0000256" key="10">
    <source>
        <dbReference type="ARBA" id="ARBA00022989"/>
    </source>
</evidence>
<dbReference type="InterPro" id="IPR009003">
    <property type="entry name" value="Peptidase_S1_PA"/>
</dbReference>
<dbReference type="GO" id="GO:0005576">
    <property type="term" value="C:extracellular region"/>
    <property type="evidence" value="ECO:0007669"/>
    <property type="project" value="UniProtKB-SubCell"/>
</dbReference>
<dbReference type="PANTHER" id="PTHR24252:SF24">
    <property type="entry name" value="TRANSMEMBRANE PROTEASE SERINE 2-LIKE ISOFORM X1"/>
    <property type="match status" value="1"/>
</dbReference>
<dbReference type="InterPro" id="IPR036055">
    <property type="entry name" value="LDL_receptor-like_sf"/>
</dbReference>
<dbReference type="Pfam" id="PF15494">
    <property type="entry name" value="SRCR_2"/>
    <property type="match status" value="1"/>
</dbReference>
<dbReference type="InterPro" id="IPR001314">
    <property type="entry name" value="Peptidase_S1A"/>
</dbReference>
<dbReference type="CDD" id="cd00190">
    <property type="entry name" value="Tryp_SPc"/>
    <property type="match status" value="1"/>
</dbReference>
<dbReference type="SUPFAM" id="SSF50494">
    <property type="entry name" value="Trypsin-like serine proteases"/>
    <property type="match status" value="1"/>
</dbReference>
<evidence type="ECO:0000256" key="4">
    <source>
        <dbReference type="ARBA" id="ARBA00022525"/>
    </source>
</evidence>
<feature type="domain" description="Peptidase S1" evidence="18">
    <location>
        <begin position="270"/>
        <end position="500"/>
    </location>
</feature>
<dbReference type="PROSITE" id="PS00134">
    <property type="entry name" value="TRYPSIN_HIS"/>
    <property type="match status" value="1"/>
</dbReference>
<evidence type="ECO:0000313" key="20">
    <source>
        <dbReference type="Proteomes" id="UP000186698"/>
    </source>
</evidence>
<feature type="disulfide bond" evidence="15">
    <location>
        <begin position="147"/>
        <end position="162"/>
    </location>
</feature>
<dbReference type="SMART" id="SM00192">
    <property type="entry name" value="LDLa"/>
    <property type="match status" value="2"/>
</dbReference>
<evidence type="ECO:0000256" key="14">
    <source>
        <dbReference type="ARBA" id="ARBA00023180"/>
    </source>
</evidence>
<dbReference type="KEGG" id="xla:108707405"/>
<feature type="domain" description="SRCR" evidence="19">
    <location>
        <begin position="163"/>
        <end position="203"/>
    </location>
</feature>
<evidence type="ECO:0000256" key="9">
    <source>
        <dbReference type="ARBA" id="ARBA00022968"/>
    </source>
</evidence>
<dbReference type="InterPro" id="IPR002172">
    <property type="entry name" value="LDrepeatLR_classA_rpt"/>
</dbReference>
<dbReference type="Proteomes" id="UP000186698">
    <property type="component" value="Chromosome 2L"/>
</dbReference>
<comment type="subcellular location">
    <subcellularLocation>
        <location evidence="1">Cell membrane</location>
        <topology evidence="1">Single-pass type II membrane protein</topology>
    </subcellularLocation>
    <subcellularLocation>
        <location evidence="2">Secreted</location>
    </subcellularLocation>
</comment>
<protein>
    <submittedName>
        <fullName evidence="21">Transmembrane protease serine 2</fullName>
    </submittedName>
</protein>
<evidence type="ECO:0000256" key="13">
    <source>
        <dbReference type="ARBA" id="ARBA00023157"/>
    </source>
</evidence>
<keyword evidence="8" id="KW-0720">Serine protease</keyword>
<dbReference type="AlphaFoldDB" id="A0A8J1M5Z5"/>
<keyword evidence="6 17" id="KW-0812">Transmembrane</keyword>
<dbReference type="FunFam" id="2.40.10.10:FF:000442">
    <property type="match status" value="1"/>
</dbReference>
<dbReference type="InterPro" id="IPR036772">
    <property type="entry name" value="SRCR-like_dom_sf"/>
</dbReference>
<dbReference type="PANTHER" id="PTHR24252">
    <property type="entry name" value="ACROSIN-RELATED"/>
    <property type="match status" value="1"/>
</dbReference>
<evidence type="ECO:0000256" key="5">
    <source>
        <dbReference type="ARBA" id="ARBA00022670"/>
    </source>
</evidence>
<keyword evidence="13 15" id="KW-1015">Disulfide bond</keyword>
<dbReference type="RefSeq" id="XP_041437098.1">
    <property type="nucleotide sequence ID" value="XM_041581164.1"/>
</dbReference>
<keyword evidence="20" id="KW-1185">Reference proteome</keyword>
<evidence type="ECO:0000259" key="18">
    <source>
        <dbReference type="PROSITE" id="PS50240"/>
    </source>
</evidence>
<evidence type="ECO:0000256" key="8">
    <source>
        <dbReference type="ARBA" id="ARBA00022825"/>
    </source>
</evidence>
<keyword evidence="9" id="KW-0735">Signal-anchor</keyword>
<dbReference type="CDD" id="cd00112">
    <property type="entry name" value="LDLa"/>
    <property type="match status" value="2"/>
</dbReference>
<dbReference type="InterPro" id="IPR001254">
    <property type="entry name" value="Trypsin_dom"/>
</dbReference>
<feature type="disulfide bond" evidence="15">
    <location>
        <begin position="102"/>
        <end position="117"/>
    </location>
</feature>
<evidence type="ECO:0000256" key="2">
    <source>
        <dbReference type="ARBA" id="ARBA00004613"/>
    </source>
</evidence>
<evidence type="ECO:0000256" key="16">
    <source>
        <dbReference type="PROSITE-ProRule" id="PRU00196"/>
    </source>
</evidence>
<dbReference type="CTD" id="108707405"/>
<evidence type="ECO:0000256" key="17">
    <source>
        <dbReference type="SAM" id="Phobius"/>
    </source>
</evidence>
<proteinExistence type="predicted"/>
<reference evidence="21" key="1">
    <citation type="submission" date="2025-08" db="UniProtKB">
        <authorList>
            <consortium name="RefSeq"/>
        </authorList>
    </citation>
    <scope>IDENTIFICATION</scope>
    <source>
        <strain evidence="21">J_2021</strain>
        <tissue evidence="21">Erythrocytes</tissue>
    </source>
</reference>
<evidence type="ECO:0000256" key="1">
    <source>
        <dbReference type="ARBA" id="ARBA00004401"/>
    </source>
</evidence>
<evidence type="ECO:0000259" key="19">
    <source>
        <dbReference type="PROSITE" id="PS50287"/>
    </source>
</evidence>
<dbReference type="GO" id="GO:0005886">
    <property type="term" value="C:plasma membrane"/>
    <property type="evidence" value="ECO:0007669"/>
    <property type="project" value="UniProtKB-SubCell"/>
</dbReference>
<dbReference type="PRINTS" id="PR00722">
    <property type="entry name" value="CHYMOTRYPSIN"/>
</dbReference>
<dbReference type="Pfam" id="PF00089">
    <property type="entry name" value="Trypsin"/>
    <property type="match status" value="1"/>
</dbReference>
<sequence length="530" mass="58226">MAGSPKTTLTGVGYGGPVGCKEVAIGAKPLPPADRVRLAMLQSLAVGFQSGNTKIYVAVGGGGAVSTAVGLIIWYFVTRNVAPVCETRCGLSEDCIFSSQWCDGTVDCPKGEDEMSCLTTTQPTGVTIPCEKRCGSSVHCIFSSQWCDGTVNCPNGEDEMSCLRLYGADFQLQVYSTLKSTWLPVCADDWTDDYGRFACQDIGYNRQSYKGYNTLLFRFAPNGYFKLKTGLLTSKFYTGMEYSNSCLFGYVVSLRCIDCGVAYKSVTSRITGGSIASLGNWPWQVNLQHRKGEFCGGSIISPKWIVTAAHCVDGYPTASDWKVFSGTLTLPSYSDTSGLLVQTIFTHPVYKSYDNDIAIMKLQDEITFDNYTQPVCLPNYGMYWGADTTCWISGWGRTNEASSTSTYLRYAQVLVVDSNKCNYSNLHNGRITSSMLCAGYLSEVRDTCQGDNGGPLVTFTNARWWLVGDASWGFDCGQANIPGVYGNVTVFLEWIYLQMKVRNITARHCVVKKLHYTYYVKMVATSPVLT</sequence>
<keyword evidence="5 21" id="KW-0645">Protease</keyword>
<evidence type="ECO:0000256" key="12">
    <source>
        <dbReference type="ARBA" id="ARBA00023145"/>
    </source>
</evidence>
<accession>A0A8J1M5Z5</accession>
<keyword evidence="4" id="KW-0964">Secreted</keyword>
<dbReference type="PROSITE" id="PS50068">
    <property type="entry name" value="LDLRA_2"/>
    <property type="match status" value="2"/>
</dbReference>
<keyword evidence="11 17" id="KW-0472">Membrane</keyword>
<dbReference type="SMART" id="SM00020">
    <property type="entry name" value="Tryp_SPc"/>
    <property type="match status" value="1"/>
</dbReference>
<dbReference type="PROSITE" id="PS50287">
    <property type="entry name" value="SRCR_2"/>
    <property type="match status" value="1"/>
</dbReference>
<dbReference type="GeneID" id="108707405"/>
<dbReference type="Gene3D" id="4.10.400.10">
    <property type="entry name" value="Low-density Lipoprotein Receptor"/>
    <property type="match status" value="2"/>
</dbReference>
<keyword evidence="7" id="KW-0378">Hydrolase</keyword>
<evidence type="ECO:0000256" key="3">
    <source>
        <dbReference type="ARBA" id="ARBA00022475"/>
    </source>
</evidence>
<comment type="caution">
    <text evidence="16">Lacks conserved residue(s) required for the propagation of feature annotation.</text>
</comment>
<evidence type="ECO:0000256" key="15">
    <source>
        <dbReference type="PROSITE-ProRule" id="PRU00124"/>
    </source>
</evidence>
<evidence type="ECO:0000256" key="11">
    <source>
        <dbReference type="ARBA" id="ARBA00023136"/>
    </source>
</evidence>
<organism evidence="20 21">
    <name type="scientific">Xenopus laevis</name>
    <name type="common">African clawed frog</name>
    <dbReference type="NCBI Taxonomy" id="8355"/>
    <lineage>
        <taxon>Eukaryota</taxon>
        <taxon>Metazoa</taxon>
        <taxon>Chordata</taxon>
        <taxon>Craniata</taxon>
        <taxon>Vertebrata</taxon>
        <taxon>Euteleostomi</taxon>
        <taxon>Amphibia</taxon>
        <taxon>Batrachia</taxon>
        <taxon>Anura</taxon>
        <taxon>Pipoidea</taxon>
        <taxon>Pipidae</taxon>
        <taxon>Xenopodinae</taxon>
        <taxon>Xenopus</taxon>
        <taxon>Xenopus</taxon>
    </lineage>
</organism>
<dbReference type="OrthoDB" id="6380398at2759"/>
<dbReference type="InterPro" id="IPR018114">
    <property type="entry name" value="TRYPSIN_HIS"/>
</dbReference>
<dbReference type="InterPro" id="IPR001190">
    <property type="entry name" value="SRCR"/>
</dbReference>
<name>A0A8J1M5Z5_XENLA</name>
<dbReference type="SUPFAM" id="SSF57424">
    <property type="entry name" value="LDL receptor-like module"/>
    <property type="match status" value="2"/>
</dbReference>
<gene>
    <name evidence="21" type="primary">tmprss2.9.L</name>
</gene>
<dbReference type="InterPro" id="IPR043504">
    <property type="entry name" value="Peptidase_S1_PA_chymotrypsin"/>
</dbReference>